<evidence type="ECO:0000256" key="1">
    <source>
        <dbReference type="SAM" id="MobiDB-lite"/>
    </source>
</evidence>
<dbReference type="Proteomes" id="UP001208570">
    <property type="component" value="Unassembled WGS sequence"/>
</dbReference>
<dbReference type="PANTHER" id="PTHR35263:SF1">
    <property type="entry name" value="TESTIS-EXPRESSED PROTEIN 49"/>
    <property type="match status" value="1"/>
</dbReference>
<dbReference type="AlphaFoldDB" id="A0AAD9MSP8"/>
<sequence>MAFFGLTQVGYQDTIREHVREPPITPQYVYRSGLYRDPTFSNTLPPISANASRRPSIVPKDQASGFGPGPQGSYREYTRLKYKHIRDPQEVIELYRRPVITSQEVARWRKDEPIKEREPWTAVKRRVRVNSEMTKRASYIVFPIIHHYMVLSNAVKDGRLPTDDDIASSESETERNDVASDENIVSGNESDDG</sequence>
<feature type="region of interest" description="Disordered" evidence="1">
    <location>
        <begin position="159"/>
        <end position="193"/>
    </location>
</feature>
<dbReference type="InterPro" id="IPR038775">
    <property type="entry name" value="SPMIP11"/>
</dbReference>
<feature type="compositionally biased region" description="Polar residues" evidence="1">
    <location>
        <begin position="183"/>
        <end position="193"/>
    </location>
</feature>
<evidence type="ECO:0000313" key="2">
    <source>
        <dbReference type="EMBL" id="KAK2141594.1"/>
    </source>
</evidence>
<organism evidence="2 3">
    <name type="scientific">Paralvinella palmiformis</name>
    <dbReference type="NCBI Taxonomy" id="53620"/>
    <lineage>
        <taxon>Eukaryota</taxon>
        <taxon>Metazoa</taxon>
        <taxon>Spiralia</taxon>
        <taxon>Lophotrochozoa</taxon>
        <taxon>Annelida</taxon>
        <taxon>Polychaeta</taxon>
        <taxon>Sedentaria</taxon>
        <taxon>Canalipalpata</taxon>
        <taxon>Terebellida</taxon>
        <taxon>Terebelliformia</taxon>
        <taxon>Alvinellidae</taxon>
        <taxon>Paralvinella</taxon>
    </lineage>
</organism>
<protein>
    <submittedName>
        <fullName evidence="2">Uncharacterized protein</fullName>
    </submittedName>
</protein>
<dbReference type="EMBL" id="JAODUP010001071">
    <property type="protein sequence ID" value="KAK2141594.1"/>
    <property type="molecule type" value="Genomic_DNA"/>
</dbReference>
<name>A0AAD9MSP8_9ANNE</name>
<keyword evidence="3" id="KW-1185">Reference proteome</keyword>
<gene>
    <name evidence="2" type="ORF">LSH36_1071g00006</name>
</gene>
<accession>A0AAD9MSP8</accession>
<reference evidence="2" key="1">
    <citation type="journal article" date="2023" name="Mol. Biol. Evol.">
        <title>Third-Generation Sequencing Reveals the Adaptive Role of the Epigenome in Three Deep-Sea Polychaetes.</title>
        <authorList>
            <person name="Perez M."/>
            <person name="Aroh O."/>
            <person name="Sun Y."/>
            <person name="Lan Y."/>
            <person name="Juniper S.K."/>
            <person name="Young C.R."/>
            <person name="Angers B."/>
            <person name="Qian P.Y."/>
        </authorList>
    </citation>
    <scope>NUCLEOTIDE SEQUENCE</scope>
    <source>
        <strain evidence="2">P08H-3</strain>
    </source>
</reference>
<feature type="region of interest" description="Disordered" evidence="1">
    <location>
        <begin position="46"/>
        <end position="70"/>
    </location>
</feature>
<comment type="caution">
    <text evidence="2">The sequence shown here is derived from an EMBL/GenBank/DDBJ whole genome shotgun (WGS) entry which is preliminary data.</text>
</comment>
<dbReference type="PANTHER" id="PTHR35263">
    <property type="entry name" value="TESTIS-EXPRESSED PROTEIN 49"/>
    <property type="match status" value="1"/>
</dbReference>
<dbReference type="Pfam" id="PF22593">
    <property type="entry name" value="SPMIP11"/>
    <property type="match status" value="1"/>
</dbReference>
<evidence type="ECO:0000313" key="3">
    <source>
        <dbReference type="Proteomes" id="UP001208570"/>
    </source>
</evidence>
<proteinExistence type="predicted"/>